<sequence>MFDFLYSDISYLGLFLVCFLSSTLLPLASEAFVLGFIKLNFNPTLVLIIATIGNTLGSLSTYGLAFLGKKNILEKYFKKSLKKLEKWDTNFFKFGAFFAFFTFLPLVGDIFALGLGFAKYPFLKSAFFILLGKFSRYFFIIFLSSYF</sequence>
<dbReference type="OrthoDB" id="5419086at2"/>
<dbReference type="PANTHER" id="PTHR42709">
    <property type="entry name" value="ALKALINE PHOSPHATASE LIKE PROTEIN"/>
    <property type="match status" value="1"/>
</dbReference>
<protein>
    <submittedName>
        <fullName evidence="3">DedA family protein</fullName>
    </submittedName>
</protein>
<feature type="transmembrane region" description="Helical" evidence="1">
    <location>
        <begin position="12"/>
        <end position="37"/>
    </location>
</feature>
<dbReference type="InterPro" id="IPR051311">
    <property type="entry name" value="DedA_domain"/>
</dbReference>
<proteinExistence type="predicted"/>
<feature type="transmembrane region" description="Helical" evidence="1">
    <location>
        <begin position="89"/>
        <end position="113"/>
    </location>
</feature>
<dbReference type="PANTHER" id="PTHR42709:SF4">
    <property type="entry name" value="INNER MEMBRANE PROTEIN YQAA"/>
    <property type="match status" value="1"/>
</dbReference>
<feature type="transmembrane region" description="Helical" evidence="1">
    <location>
        <begin position="43"/>
        <end position="68"/>
    </location>
</feature>
<keyword evidence="1" id="KW-0472">Membrane</keyword>
<evidence type="ECO:0000313" key="3">
    <source>
        <dbReference type="EMBL" id="TKX32595.1"/>
    </source>
</evidence>
<feature type="domain" description="VTT" evidence="2">
    <location>
        <begin position="41"/>
        <end position="145"/>
    </location>
</feature>
<evidence type="ECO:0000256" key="1">
    <source>
        <dbReference type="SAM" id="Phobius"/>
    </source>
</evidence>
<evidence type="ECO:0000259" key="2">
    <source>
        <dbReference type="Pfam" id="PF09335"/>
    </source>
</evidence>
<keyword evidence="1" id="KW-1133">Transmembrane helix</keyword>
<name>A0A4U7BQH9_9BACT</name>
<keyword evidence="1" id="KW-0812">Transmembrane</keyword>
<organism evidence="3 4">
    <name type="scientific">Campylobacter aviculae</name>
    <dbReference type="NCBI Taxonomy" id="2510190"/>
    <lineage>
        <taxon>Bacteria</taxon>
        <taxon>Pseudomonadati</taxon>
        <taxon>Campylobacterota</taxon>
        <taxon>Epsilonproteobacteria</taxon>
        <taxon>Campylobacterales</taxon>
        <taxon>Campylobacteraceae</taxon>
        <taxon>Campylobacter</taxon>
    </lineage>
</organism>
<feature type="transmembrane region" description="Helical" evidence="1">
    <location>
        <begin position="125"/>
        <end position="146"/>
    </location>
</feature>
<evidence type="ECO:0000313" key="4">
    <source>
        <dbReference type="Proteomes" id="UP000310353"/>
    </source>
</evidence>
<comment type="caution">
    <text evidence="3">The sequence shown here is derived from an EMBL/GenBank/DDBJ whole genome shotgun (WGS) entry which is preliminary data.</text>
</comment>
<gene>
    <name evidence="3" type="ORF">CQA76_02950</name>
</gene>
<dbReference type="InterPro" id="IPR032816">
    <property type="entry name" value="VTT_dom"/>
</dbReference>
<dbReference type="Pfam" id="PF09335">
    <property type="entry name" value="VTT_dom"/>
    <property type="match status" value="1"/>
</dbReference>
<dbReference type="RefSeq" id="WP_137621961.1">
    <property type="nucleotide sequence ID" value="NZ_NXMA01000004.1"/>
</dbReference>
<dbReference type="Proteomes" id="UP000310353">
    <property type="component" value="Unassembled WGS sequence"/>
</dbReference>
<dbReference type="EMBL" id="NXMA01000004">
    <property type="protein sequence ID" value="TKX32595.1"/>
    <property type="molecule type" value="Genomic_DNA"/>
</dbReference>
<accession>A0A4U7BQH9</accession>
<reference evidence="3 4" key="1">
    <citation type="submission" date="2018-05" db="EMBL/GenBank/DDBJ databases">
        <title>Novel Campyloabacter and Helicobacter Species and Strains.</title>
        <authorList>
            <person name="Mannion A.J."/>
            <person name="Shen Z."/>
            <person name="Fox J.G."/>
        </authorList>
    </citation>
    <scope>NUCLEOTIDE SEQUENCE [LARGE SCALE GENOMIC DNA]</scope>
    <source>
        <strain evidence="4">MIT17-670</strain>
    </source>
</reference>
<keyword evidence="4" id="KW-1185">Reference proteome</keyword>
<dbReference type="AlphaFoldDB" id="A0A4U7BQH9"/>